<gene>
    <name evidence="2" type="ORF">RX402_02445</name>
</gene>
<evidence type="ECO:0008006" key="4">
    <source>
        <dbReference type="Google" id="ProtNLM"/>
    </source>
</evidence>
<feature type="transmembrane region" description="Helical" evidence="1">
    <location>
        <begin position="115"/>
        <end position="132"/>
    </location>
</feature>
<name>A0ABU3TWF4_9FIRM</name>
<feature type="transmembrane region" description="Helical" evidence="1">
    <location>
        <begin position="86"/>
        <end position="106"/>
    </location>
</feature>
<protein>
    <recommendedName>
        <fullName evidence="4">Glycosyltransferase RgtA/B/C/D-like domain-containing protein</fullName>
    </recommendedName>
</protein>
<reference evidence="2 3" key="1">
    <citation type="submission" date="2023-10" db="EMBL/GenBank/DDBJ databases">
        <title>Host Genetic Regulation of Human Gut Microbial Structural Variation.</title>
        <authorList>
            <person name="Harmsen H.J.M."/>
        </authorList>
    </citation>
    <scope>NUCLEOTIDE SEQUENCE [LARGE SCALE GENOMIC DNA]</scope>
    <source>
        <strain evidence="2 3">HTF-F</strain>
    </source>
</reference>
<accession>A0ABU3TWF4</accession>
<sequence>MKKETKKQLLIGAALVLELLLLLLYLNGRINKLLDSDMSSEMILGQLLARENAVLTPHWYYSTELRVLNTQIIYAFFFKLMNNWHLVRMAATVCFWGIMLAAFYFLCRQFRCTEYFLLLSILLISPFSQDYFNFVLMGGYYIPHIAIEFAALGLNEMYHESNGRKKWLSLAGSVILAVLAGMGGPRMILELYFPLGLAALVELLNRTNRQRGQQFFYAVVTSAFGALGGYAVNVFYLHQRYQFQKWDDLRIDMSQIERLKDIIGFSFAAFGLENVGTSLLIQLVSSVVSIGWVSLTVLCIAGGFTSKASARYRRLASCTLAAYAAYIVLYCVTNMNLIVRYSLPTNVLTIPLIAVAFQELRGDVERKQKFLGGWVVLVAAWSLFVLLRVGSVDKNAGLRAVSEELVNDGYANGYATFWNANVLTELSDAELEVWCWCDYGDGWQKHGVDVDKMYPWLQLTSHDTERPGGKVFVLFSQEEFEDNPWKQNLQPEDVIYESEEYVVMGYPDYDTMKATLEKDL</sequence>
<dbReference type="Proteomes" id="UP001263246">
    <property type="component" value="Unassembled WGS sequence"/>
</dbReference>
<keyword evidence="1" id="KW-0472">Membrane</keyword>
<comment type="caution">
    <text evidence="2">The sequence shown here is derived from an EMBL/GenBank/DDBJ whole genome shotgun (WGS) entry which is preliminary data.</text>
</comment>
<proteinExistence type="predicted"/>
<feature type="transmembrane region" description="Helical" evidence="1">
    <location>
        <begin position="167"/>
        <end position="185"/>
    </location>
</feature>
<feature type="transmembrane region" description="Helical" evidence="1">
    <location>
        <begin position="215"/>
        <end position="237"/>
    </location>
</feature>
<feature type="transmembrane region" description="Helical" evidence="1">
    <location>
        <begin position="370"/>
        <end position="389"/>
    </location>
</feature>
<feature type="transmembrane region" description="Helical" evidence="1">
    <location>
        <begin position="315"/>
        <end position="335"/>
    </location>
</feature>
<evidence type="ECO:0000313" key="3">
    <source>
        <dbReference type="Proteomes" id="UP001263246"/>
    </source>
</evidence>
<organism evidence="2 3">
    <name type="scientific">Faecalibacterium wellingii</name>
    <dbReference type="NCBI Taxonomy" id="2929491"/>
    <lineage>
        <taxon>Bacteria</taxon>
        <taxon>Bacillati</taxon>
        <taxon>Bacillota</taxon>
        <taxon>Clostridia</taxon>
        <taxon>Eubacteriales</taxon>
        <taxon>Oscillospiraceae</taxon>
        <taxon>Faecalibacterium</taxon>
    </lineage>
</organism>
<keyword evidence="1" id="KW-0812">Transmembrane</keyword>
<feature type="transmembrane region" description="Helical" evidence="1">
    <location>
        <begin position="138"/>
        <end position="155"/>
    </location>
</feature>
<feature type="transmembrane region" description="Helical" evidence="1">
    <location>
        <begin position="279"/>
        <end position="303"/>
    </location>
</feature>
<keyword evidence="1" id="KW-1133">Transmembrane helix</keyword>
<evidence type="ECO:0000313" key="2">
    <source>
        <dbReference type="EMBL" id="MDU8687615.1"/>
    </source>
</evidence>
<evidence type="ECO:0000256" key="1">
    <source>
        <dbReference type="SAM" id="Phobius"/>
    </source>
</evidence>
<dbReference type="EMBL" id="JAWHPR010000001">
    <property type="protein sequence ID" value="MDU8687615.1"/>
    <property type="molecule type" value="Genomic_DNA"/>
</dbReference>
<dbReference type="RefSeq" id="WP_249238292.1">
    <property type="nucleotide sequence ID" value="NZ_CP094473.1"/>
</dbReference>
<keyword evidence="3" id="KW-1185">Reference proteome</keyword>